<dbReference type="Pfam" id="PF26011">
    <property type="entry name" value="Beta-barrel_RND_rel"/>
    <property type="match status" value="1"/>
</dbReference>
<comment type="caution">
    <text evidence="7">The sequence shown here is derived from an EMBL/GenBank/DDBJ whole genome shotgun (WGS) entry which is preliminary data.</text>
</comment>
<accession>A0A9D1PQY9</accession>
<dbReference type="InterPro" id="IPR058729">
    <property type="entry name" value="Beta-barrel_RND-rel"/>
</dbReference>
<evidence type="ECO:0000256" key="2">
    <source>
        <dbReference type="ARBA" id="ARBA00023054"/>
    </source>
</evidence>
<feature type="domain" description="RND related beta-barrel" evidence="4">
    <location>
        <begin position="278"/>
        <end position="351"/>
    </location>
</feature>
<dbReference type="InterPro" id="IPR050465">
    <property type="entry name" value="UPF0194_transport"/>
</dbReference>
<proteinExistence type="predicted"/>
<dbReference type="PANTHER" id="PTHR32347:SF23">
    <property type="entry name" value="BLL5650 PROTEIN"/>
    <property type="match status" value="1"/>
</dbReference>
<evidence type="ECO:0000313" key="8">
    <source>
        <dbReference type="Proteomes" id="UP000824162"/>
    </source>
</evidence>
<keyword evidence="3" id="KW-1133">Transmembrane helix</keyword>
<keyword evidence="3" id="KW-0472">Membrane</keyword>
<feature type="transmembrane region" description="Helical" evidence="3">
    <location>
        <begin position="24"/>
        <end position="45"/>
    </location>
</feature>
<evidence type="ECO:0008006" key="9">
    <source>
        <dbReference type="Google" id="ProtNLM"/>
    </source>
</evidence>
<evidence type="ECO:0000259" key="5">
    <source>
        <dbReference type="Pfam" id="PF26012"/>
    </source>
</evidence>
<evidence type="ECO:0000313" key="7">
    <source>
        <dbReference type="EMBL" id="HIV85511.1"/>
    </source>
</evidence>
<reference evidence="7" key="1">
    <citation type="journal article" date="2021" name="PeerJ">
        <title>Extensive microbial diversity within the chicken gut microbiome revealed by metagenomics and culture.</title>
        <authorList>
            <person name="Gilroy R."/>
            <person name="Ravi A."/>
            <person name="Getino M."/>
            <person name="Pursley I."/>
            <person name="Horton D.L."/>
            <person name="Alikhan N.F."/>
            <person name="Baker D."/>
            <person name="Gharbi K."/>
            <person name="Hall N."/>
            <person name="Watson M."/>
            <person name="Adriaenssens E.M."/>
            <person name="Foster-Nyarko E."/>
            <person name="Jarju S."/>
            <person name="Secka A."/>
            <person name="Antonio M."/>
            <person name="Oren A."/>
            <person name="Chaudhuri R.R."/>
            <person name="La Ragione R."/>
            <person name="Hildebrand F."/>
            <person name="Pallen M.J."/>
        </authorList>
    </citation>
    <scope>NUCLEOTIDE SEQUENCE</scope>
    <source>
        <strain evidence="7">5790</strain>
    </source>
</reference>
<feature type="domain" description="RND related barrel-sandwich hybrid" evidence="6">
    <location>
        <begin position="77"/>
        <end position="274"/>
    </location>
</feature>
<evidence type="ECO:0000256" key="1">
    <source>
        <dbReference type="ARBA" id="ARBA00004196"/>
    </source>
</evidence>
<dbReference type="Pfam" id="PF26018">
    <property type="entry name" value="BSH_RND_rel"/>
    <property type="match status" value="1"/>
</dbReference>
<organism evidence="7 8">
    <name type="scientific">Candidatus Monoglobus merdigallinarum</name>
    <dbReference type="NCBI Taxonomy" id="2838698"/>
    <lineage>
        <taxon>Bacteria</taxon>
        <taxon>Bacillati</taxon>
        <taxon>Bacillota</taxon>
        <taxon>Clostridia</taxon>
        <taxon>Monoglobales</taxon>
        <taxon>Monoglobaceae</taxon>
        <taxon>Monoglobus</taxon>
    </lineage>
</organism>
<dbReference type="GO" id="GO:0030313">
    <property type="term" value="C:cell envelope"/>
    <property type="evidence" value="ECO:0007669"/>
    <property type="project" value="UniProtKB-SubCell"/>
</dbReference>
<dbReference type="Proteomes" id="UP000824162">
    <property type="component" value="Unassembled WGS sequence"/>
</dbReference>
<dbReference type="Pfam" id="PF26012">
    <property type="entry name" value="HH_RND_rel"/>
    <property type="match status" value="1"/>
</dbReference>
<keyword evidence="2" id="KW-0175">Coiled coil</keyword>
<dbReference type="PANTHER" id="PTHR32347">
    <property type="entry name" value="EFFLUX SYSTEM COMPONENT YKNX-RELATED"/>
    <property type="match status" value="1"/>
</dbReference>
<dbReference type="InterPro" id="IPR058709">
    <property type="entry name" value="BSH_RND-rel"/>
</dbReference>
<feature type="domain" description="RND related alpha-helical hairpin" evidence="5">
    <location>
        <begin position="113"/>
        <end position="208"/>
    </location>
</feature>
<protein>
    <recommendedName>
        <fullName evidence="9">HlyD family efflux transporter periplasmic adaptor subunit</fullName>
    </recommendedName>
</protein>
<dbReference type="InterPro" id="IPR058728">
    <property type="entry name" value="HH_RND-rel"/>
</dbReference>
<evidence type="ECO:0000259" key="4">
    <source>
        <dbReference type="Pfam" id="PF26011"/>
    </source>
</evidence>
<reference evidence="7" key="2">
    <citation type="submission" date="2021-04" db="EMBL/GenBank/DDBJ databases">
        <authorList>
            <person name="Gilroy R."/>
        </authorList>
    </citation>
    <scope>NUCLEOTIDE SEQUENCE</scope>
    <source>
        <strain evidence="7">5790</strain>
    </source>
</reference>
<dbReference type="AlphaFoldDB" id="A0A9D1PQY9"/>
<gene>
    <name evidence="7" type="ORF">H9900_01735</name>
</gene>
<name>A0A9D1PQY9_9FIRM</name>
<keyword evidence="3" id="KW-0812">Transmembrane</keyword>
<comment type="subcellular location">
    <subcellularLocation>
        <location evidence="1">Cell envelope</location>
    </subcellularLocation>
</comment>
<dbReference type="EMBL" id="DXIJ01000034">
    <property type="protein sequence ID" value="HIV85511.1"/>
    <property type="molecule type" value="Genomic_DNA"/>
</dbReference>
<sequence>MANTTDNSDKILKKRRERDIKKRLFLIPKLLFIFVLVFLLISILFRSGDSVQTYTAVNGSIVEYVLADGYVFRDQEMITAPSDGYFECIVDEGERVKEGDTVAVIYKNRVDPAVTEEISELEEEILELETDDMTTDMYSGSAVRIELSISDEAQQLTQVKDNSSFSHISEYKKIFDDYINQKQYSSEGGQTKEQRLEALKSRLDELQSGAASEKEWVYAVRSGVFSSKIDGYEEALNIDKMGDATPKYLRDIKREDKTYGDTVSTGEEVCKIVDNYDWYFVGMIPEDEAENFEVGREISIKFYDLSDTTVSGEITGISRPEGGRVAVTVHSTKYVSSIYTTSKVSAEIFTESAEGIKVPSESLRVIDGRQGVYVVRLGVARFVPVNLLYNNKEWAIISSVKSSESGYPEELEIYDEVIINTKGIEDGKVVRQ</sequence>
<evidence type="ECO:0000256" key="3">
    <source>
        <dbReference type="SAM" id="Phobius"/>
    </source>
</evidence>
<evidence type="ECO:0000259" key="6">
    <source>
        <dbReference type="Pfam" id="PF26018"/>
    </source>
</evidence>